<evidence type="ECO:0000313" key="2">
    <source>
        <dbReference type="Proteomes" id="UP001341840"/>
    </source>
</evidence>
<dbReference type="Proteomes" id="UP001341840">
    <property type="component" value="Unassembled WGS sequence"/>
</dbReference>
<comment type="caution">
    <text evidence="1">The sequence shown here is derived from an EMBL/GenBank/DDBJ whole genome shotgun (WGS) entry which is preliminary data.</text>
</comment>
<name>A0ABU6YQ01_9FABA</name>
<keyword evidence="2" id="KW-1185">Reference proteome</keyword>
<protein>
    <submittedName>
        <fullName evidence="1">Uncharacterized protein</fullName>
    </submittedName>
</protein>
<organism evidence="1 2">
    <name type="scientific">Stylosanthes scabra</name>
    <dbReference type="NCBI Taxonomy" id="79078"/>
    <lineage>
        <taxon>Eukaryota</taxon>
        <taxon>Viridiplantae</taxon>
        <taxon>Streptophyta</taxon>
        <taxon>Embryophyta</taxon>
        <taxon>Tracheophyta</taxon>
        <taxon>Spermatophyta</taxon>
        <taxon>Magnoliopsida</taxon>
        <taxon>eudicotyledons</taxon>
        <taxon>Gunneridae</taxon>
        <taxon>Pentapetalae</taxon>
        <taxon>rosids</taxon>
        <taxon>fabids</taxon>
        <taxon>Fabales</taxon>
        <taxon>Fabaceae</taxon>
        <taxon>Papilionoideae</taxon>
        <taxon>50 kb inversion clade</taxon>
        <taxon>dalbergioids sensu lato</taxon>
        <taxon>Dalbergieae</taxon>
        <taxon>Pterocarpus clade</taxon>
        <taxon>Stylosanthes</taxon>
    </lineage>
</organism>
<reference evidence="1 2" key="1">
    <citation type="journal article" date="2023" name="Plants (Basel)">
        <title>Bridging the Gap: Combining Genomics and Transcriptomics Approaches to Understand Stylosanthes scabra, an Orphan Legume from the Brazilian Caatinga.</title>
        <authorList>
            <person name="Ferreira-Neto J.R.C."/>
            <person name="da Silva M.D."/>
            <person name="Binneck E."/>
            <person name="de Melo N.F."/>
            <person name="da Silva R.H."/>
            <person name="de Melo A.L.T.M."/>
            <person name="Pandolfi V."/>
            <person name="Bustamante F.O."/>
            <person name="Brasileiro-Vidal A.C."/>
            <person name="Benko-Iseppon A.M."/>
        </authorList>
    </citation>
    <scope>NUCLEOTIDE SEQUENCE [LARGE SCALE GENOMIC DNA]</scope>
    <source>
        <tissue evidence="1">Leaves</tissue>
    </source>
</reference>
<sequence length="85" mass="9820">MRRENGEDSYPGIPVRLDSMKGMKNQLRNIEFLLCRRELKDTNFHQVVVPSSTPEELQINHSPNIMLELKNMNASASCFNLKQCL</sequence>
<evidence type="ECO:0000313" key="1">
    <source>
        <dbReference type="EMBL" id="MED6211837.1"/>
    </source>
</evidence>
<proteinExistence type="predicted"/>
<accession>A0ABU6YQ01</accession>
<gene>
    <name evidence="1" type="ORF">PIB30_077421</name>
</gene>
<dbReference type="EMBL" id="JASCZI010242696">
    <property type="protein sequence ID" value="MED6211837.1"/>
    <property type="molecule type" value="Genomic_DNA"/>
</dbReference>